<feature type="region of interest" description="Disordered" evidence="1">
    <location>
        <begin position="184"/>
        <end position="272"/>
    </location>
</feature>
<name>A0A316VAX1_9BASI</name>
<dbReference type="AlphaFoldDB" id="A0A316VAX1"/>
<dbReference type="EMBL" id="KZ819603">
    <property type="protein sequence ID" value="PWN34767.1"/>
    <property type="molecule type" value="Genomic_DNA"/>
</dbReference>
<proteinExistence type="predicted"/>
<feature type="compositionally biased region" description="Low complexity" evidence="1">
    <location>
        <begin position="565"/>
        <end position="578"/>
    </location>
</feature>
<organism evidence="2 3">
    <name type="scientific">Meira miltonrushii</name>
    <dbReference type="NCBI Taxonomy" id="1280837"/>
    <lineage>
        <taxon>Eukaryota</taxon>
        <taxon>Fungi</taxon>
        <taxon>Dikarya</taxon>
        <taxon>Basidiomycota</taxon>
        <taxon>Ustilaginomycotina</taxon>
        <taxon>Exobasidiomycetes</taxon>
        <taxon>Exobasidiales</taxon>
        <taxon>Brachybasidiaceae</taxon>
        <taxon>Meira</taxon>
    </lineage>
</organism>
<protein>
    <submittedName>
        <fullName evidence="2">Uncharacterized protein</fullName>
    </submittedName>
</protein>
<dbReference type="RefSeq" id="XP_025355069.1">
    <property type="nucleotide sequence ID" value="XM_025500824.1"/>
</dbReference>
<dbReference type="GeneID" id="37022605"/>
<evidence type="ECO:0000313" key="3">
    <source>
        <dbReference type="Proteomes" id="UP000245771"/>
    </source>
</evidence>
<feature type="compositionally biased region" description="Polar residues" evidence="1">
    <location>
        <begin position="861"/>
        <end position="893"/>
    </location>
</feature>
<feature type="region of interest" description="Disordered" evidence="1">
    <location>
        <begin position="790"/>
        <end position="819"/>
    </location>
</feature>
<dbReference type="STRING" id="1280837.A0A316VAX1"/>
<feature type="region of interest" description="Disordered" evidence="1">
    <location>
        <begin position="476"/>
        <end position="623"/>
    </location>
</feature>
<feature type="region of interest" description="Disordered" evidence="1">
    <location>
        <begin position="1"/>
        <end position="22"/>
    </location>
</feature>
<evidence type="ECO:0000313" key="2">
    <source>
        <dbReference type="EMBL" id="PWN34767.1"/>
    </source>
</evidence>
<feature type="compositionally biased region" description="Basic and acidic residues" evidence="1">
    <location>
        <begin position="601"/>
        <end position="610"/>
    </location>
</feature>
<feature type="compositionally biased region" description="Basic and acidic residues" evidence="1">
    <location>
        <begin position="203"/>
        <end position="217"/>
    </location>
</feature>
<dbReference type="OrthoDB" id="2333993at2759"/>
<gene>
    <name evidence="2" type="ORF">FA14DRAFT_178165</name>
</gene>
<feature type="compositionally biased region" description="Low complexity" evidence="1">
    <location>
        <begin position="965"/>
        <end position="977"/>
    </location>
</feature>
<feature type="compositionally biased region" description="Basic and acidic residues" evidence="1">
    <location>
        <begin position="580"/>
        <end position="592"/>
    </location>
</feature>
<feature type="compositionally biased region" description="Polar residues" evidence="1">
    <location>
        <begin position="489"/>
        <end position="519"/>
    </location>
</feature>
<feature type="compositionally biased region" description="Low complexity" evidence="1">
    <location>
        <begin position="1"/>
        <end position="13"/>
    </location>
</feature>
<feature type="compositionally biased region" description="Low complexity" evidence="1">
    <location>
        <begin position="520"/>
        <end position="531"/>
    </location>
</feature>
<feature type="compositionally biased region" description="Acidic residues" evidence="1">
    <location>
        <begin position="983"/>
        <end position="992"/>
    </location>
</feature>
<feature type="compositionally biased region" description="Low complexity" evidence="1">
    <location>
        <begin position="894"/>
        <end position="907"/>
    </location>
</feature>
<dbReference type="Proteomes" id="UP000245771">
    <property type="component" value="Unassembled WGS sequence"/>
</dbReference>
<feature type="region of interest" description="Disordered" evidence="1">
    <location>
        <begin position="833"/>
        <end position="992"/>
    </location>
</feature>
<reference evidence="2 3" key="1">
    <citation type="journal article" date="2018" name="Mol. Biol. Evol.">
        <title>Broad Genomic Sampling Reveals a Smut Pathogenic Ancestry of the Fungal Clade Ustilaginomycotina.</title>
        <authorList>
            <person name="Kijpornyongpan T."/>
            <person name="Mondo S.J."/>
            <person name="Barry K."/>
            <person name="Sandor L."/>
            <person name="Lee J."/>
            <person name="Lipzen A."/>
            <person name="Pangilinan J."/>
            <person name="LaButti K."/>
            <person name="Hainaut M."/>
            <person name="Henrissat B."/>
            <person name="Grigoriev I.V."/>
            <person name="Spatafora J.W."/>
            <person name="Aime M.C."/>
        </authorList>
    </citation>
    <scope>NUCLEOTIDE SEQUENCE [LARGE SCALE GENOMIC DNA]</scope>
    <source>
        <strain evidence="2 3">MCA 3882</strain>
    </source>
</reference>
<feature type="region of interest" description="Disordered" evidence="1">
    <location>
        <begin position="402"/>
        <end position="421"/>
    </location>
</feature>
<accession>A0A316VAX1</accession>
<dbReference type="InParanoid" id="A0A316VAX1"/>
<evidence type="ECO:0000256" key="1">
    <source>
        <dbReference type="SAM" id="MobiDB-lite"/>
    </source>
</evidence>
<feature type="region of interest" description="Disordered" evidence="1">
    <location>
        <begin position="716"/>
        <end position="744"/>
    </location>
</feature>
<keyword evidence="3" id="KW-1185">Reference proteome</keyword>
<sequence>MSAYQQQQSQSSQNGGQLTPNTQMQQGILYPMFNQVGMNIQHAASQQGLSMDAGSSSQPMMAFQSGPHAQHFAAANGHMQVNPFISNVNMSEYPASFMGFGGQMYVGDSGEYDDSMGLDDDSADWMELSDDPVIQAKLRIVQQAQQAASEGNTGIFSCPYCDKQYAGKHARSIWRRHLQDKHFIPLSQQPRRTRWDGNANRPKNAEERRERMLESKRRWARKRRLQDKAASGNGDVTGDASTNAGSPEDGSKSDAETEAATGLANEEVMSRNSPALEKQKFAMANTVMPNPKKRTMSGNGEKKPRGMQTLKFHHHMTTTSMPHYADNHNAPSSGAITAVWPAINGAKAHMNGGASSRNFSKHASMPIIPPQSTTAMFSTVTSPRQPLAEVNRDSKLRRLSFVDSNQIKSRSKKKGSNAGLKGQEEMIEAGGLETQAHNYPMKSTPVNRYSTLYPTPPSVGDDRSLVAQVFGGNGERIQNGNVAGLLSPPASQRTLESSPSFVSSATKNGTYNGSISNRHSASSMLSPVSSSRRVHQSPASNPFSLDRHKISPSTSNAQRTKDAALEAPASSSRLSSALGKDIKIEQNQDENRLSPLQTRVDLSHSGKDGYDVLNGSSPVMKSRRLPPLVKTPLRSALLDGVPTPANGTSMAMPSLASASVQRITRGKAAANGLTGATPSLKGMSATTPTQHDRMMGSANILGLTPFDVRNSSKYSATRSQLFSRASPLKRDANGKGNDQFSSPQHLNLTQSLGLAPHSTGKGTSLLTSLTGTPFAGNTFMSMNSPWPDSILRPSFRTSASKRGGAGFNGDDDEEGGMDALDTPAAARLLDNSDEVDEDDGQMGMQETPSRPDKNKRLASSMLGSPTSASQQRSVTRSQQGSAQKNGLLQSNGKGSSAGRSQRSQVSRRTSDHQPPLPVLSFKLSSPAPLLETSDEEEEHGHQNKRRRGSLQDSFDSELMRKEPGSPTTDLSTSSVSSLRGDIRDEDNVEDSI</sequence>